<dbReference type="HOGENOM" id="CLU_1539370_0_0_4"/>
<dbReference type="AlphaFoldDB" id="T1X8J2"/>
<evidence type="ECO:0008006" key="3">
    <source>
        <dbReference type="Google" id="ProtNLM"/>
    </source>
</evidence>
<name>T1X8J2_VARPD</name>
<dbReference type="OrthoDB" id="9153918at2"/>
<proteinExistence type="predicted"/>
<dbReference type="KEGG" id="vpd:VAPA_1c13660"/>
<evidence type="ECO:0000313" key="1">
    <source>
        <dbReference type="EMBL" id="AGU48480.1"/>
    </source>
</evidence>
<reference evidence="1 2" key="1">
    <citation type="submission" date="2012-10" db="EMBL/GenBank/DDBJ databases">
        <title>Genome sequence of Variovorax paradoxus B4.</title>
        <authorList>
            <person name="Schuldes J."/>
            <person name="Brandt U."/>
            <person name="Hiessl S."/>
            <person name="Wuebbeler J.H."/>
            <person name="Thuermer A."/>
            <person name="Steinbuechel A."/>
            <person name="Daniel R."/>
        </authorList>
    </citation>
    <scope>NUCLEOTIDE SEQUENCE [LARGE SCALE GENOMIC DNA]</scope>
    <source>
        <strain evidence="1 2">B4</strain>
    </source>
</reference>
<dbReference type="RefSeq" id="WP_021006018.1">
    <property type="nucleotide sequence ID" value="NC_022247.1"/>
</dbReference>
<organism evidence="1 2">
    <name type="scientific">Variovorax paradoxus B4</name>
    <dbReference type="NCBI Taxonomy" id="1246301"/>
    <lineage>
        <taxon>Bacteria</taxon>
        <taxon>Pseudomonadati</taxon>
        <taxon>Pseudomonadota</taxon>
        <taxon>Betaproteobacteria</taxon>
        <taxon>Burkholderiales</taxon>
        <taxon>Comamonadaceae</taxon>
        <taxon>Variovorax</taxon>
    </lineage>
</organism>
<evidence type="ECO:0000313" key="2">
    <source>
        <dbReference type="Proteomes" id="UP000016223"/>
    </source>
</evidence>
<accession>T1X8J2</accession>
<protein>
    <recommendedName>
        <fullName evidence="3">N-acetyltransferase domain-containing protein</fullName>
    </recommendedName>
</protein>
<gene>
    <name evidence="1" type="ORF">VAPA_1c13660</name>
</gene>
<sequence length="174" mass="20049">MAVNERESIFDLFDCDSRTIGYYEFYNDNLDFVPKVLKALGGGDRWAPNMLVLERLEILPKHRGRSYGLHVLRWLQLQFSMGCGIVVMKPFPLQFEGGKPAENKDKPDFVKLGLAEFGDRFEPALRKLRNYYARLGFVRVRGTEYMVADPFRRVPSLKAIGVSDPDLQLDEERA</sequence>
<dbReference type="EMBL" id="CP003911">
    <property type="protein sequence ID" value="AGU48480.1"/>
    <property type="molecule type" value="Genomic_DNA"/>
</dbReference>
<dbReference type="Proteomes" id="UP000016223">
    <property type="component" value="Chromosome 1"/>
</dbReference>